<evidence type="ECO:0000313" key="2">
    <source>
        <dbReference type="EMBL" id="GAN78390.1"/>
    </source>
</evidence>
<name>A0A0D6P9E9_9PROT</name>
<dbReference type="PANTHER" id="PTHR38589">
    <property type="entry name" value="BLR0621 PROTEIN"/>
    <property type="match status" value="1"/>
</dbReference>
<reference evidence="2 3" key="1">
    <citation type="submission" date="2012-11" db="EMBL/GenBank/DDBJ databases">
        <title>Whole genome sequence of Acidisphaera rubrifaciens HS-AP3.</title>
        <authorList>
            <person name="Azuma Y."/>
            <person name="Higashiura N."/>
            <person name="Hirakawa H."/>
            <person name="Matsushita K."/>
        </authorList>
    </citation>
    <scope>NUCLEOTIDE SEQUENCE [LARGE SCALE GENOMIC DNA]</scope>
    <source>
        <strain evidence="2 3">HS-AP3</strain>
    </source>
</reference>
<keyword evidence="3" id="KW-1185">Reference proteome</keyword>
<dbReference type="GO" id="GO:0016740">
    <property type="term" value="F:transferase activity"/>
    <property type="evidence" value="ECO:0007669"/>
    <property type="project" value="InterPro"/>
</dbReference>
<evidence type="ECO:0000259" key="1">
    <source>
        <dbReference type="Pfam" id="PF03734"/>
    </source>
</evidence>
<dbReference type="Proteomes" id="UP000032680">
    <property type="component" value="Unassembled WGS sequence"/>
</dbReference>
<evidence type="ECO:0000313" key="3">
    <source>
        <dbReference type="Proteomes" id="UP000032680"/>
    </source>
</evidence>
<accession>A0A0D6P9E9</accession>
<dbReference type="InterPro" id="IPR005490">
    <property type="entry name" value="LD_TPept_cat_dom"/>
</dbReference>
<feature type="domain" description="L,D-TPase catalytic" evidence="1">
    <location>
        <begin position="9"/>
        <end position="91"/>
    </location>
</feature>
<dbReference type="EMBL" id="BANB01000806">
    <property type="protein sequence ID" value="GAN78390.1"/>
    <property type="molecule type" value="Genomic_DNA"/>
</dbReference>
<dbReference type="AlphaFoldDB" id="A0A0D6P9E9"/>
<dbReference type="PANTHER" id="PTHR38589:SF1">
    <property type="entry name" value="BLR0621 PROTEIN"/>
    <property type="match status" value="1"/>
</dbReference>
<proteinExistence type="predicted"/>
<comment type="caution">
    <text evidence="2">The sequence shown here is derived from an EMBL/GenBank/DDBJ whole genome shotgun (WGS) entry which is preliminary data.</text>
</comment>
<organism evidence="2 3">
    <name type="scientific">Acidisphaera rubrifaciens HS-AP3</name>
    <dbReference type="NCBI Taxonomy" id="1231350"/>
    <lineage>
        <taxon>Bacteria</taxon>
        <taxon>Pseudomonadati</taxon>
        <taxon>Pseudomonadota</taxon>
        <taxon>Alphaproteobacteria</taxon>
        <taxon>Acetobacterales</taxon>
        <taxon>Acetobacteraceae</taxon>
        <taxon>Acidisphaera</taxon>
    </lineage>
</organism>
<dbReference type="Pfam" id="PF03734">
    <property type="entry name" value="YkuD"/>
    <property type="match status" value="1"/>
</dbReference>
<sequence>MPVEPIAPTDGWCDDPRDAAYNTPVTLPYDASHEALWRADALYDVIGVLGWNDAPVERGRGSAIFLHVARPDYAPTEGCVALAAEDVRAVLAAGLTAIEVRG</sequence>
<gene>
    <name evidence="2" type="ORF">Asru_0808_02</name>
</gene>
<protein>
    <recommendedName>
        <fullName evidence="1">L,D-TPase catalytic domain-containing protein</fullName>
    </recommendedName>
</protein>